<gene>
    <name evidence="2" type="ORF">DAPPUDRAFT_237316</name>
</gene>
<dbReference type="EMBL" id="GL732531">
    <property type="protein sequence ID" value="EFX85964.1"/>
    <property type="molecule type" value="Genomic_DNA"/>
</dbReference>
<organism evidence="2 3">
    <name type="scientific">Daphnia pulex</name>
    <name type="common">Water flea</name>
    <dbReference type="NCBI Taxonomy" id="6669"/>
    <lineage>
        <taxon>Eukaryota</taxon>
        <taxon>Metazoa</taxon>
        <taxon>Ecdysozoa</taxon>
        <taxon>Arthropoda</taxon>
        <taxon>Crustacea</taxon>
        <taxon>Branchiopoda</taxon>
        <taxon>Diplostraca</taxon>
        <taxon>Cladocera</taxon>
        <taxon>Anomopoda</taxon>
        <taxon>Daphniidae</taxon>
        <taxon>Daphnia</taxon>
    </lineage>
</organism>
<feature type="region of interest" description="Disordered" evidence="1">
    <location>
        <begin position="1"/>
        <end position="29"/>
    </location>
</feature>
<dbReference type="HOGENOM" id="CLU_2906350_0_0_1"/>
<dbReference type="Proteomes" id="UP000000305">
    <property type="component" value="Unassembled WGS sequence"/>
</dbReference>
<proteinExistence type="predicted"/>
<accession>E9G3L8</accession>
<evidence type="ECO:0000313" key="2">
    <source>
        <dbReference type="EMBL" id="EFX85964.1"/>
    </source>
</evidence>
<dbReference type="AlphaFoldDB" id="E9G3L8"/>
<dbReference type="KEGG" id="dpx:DAPPUDRAFT_237316"/>
<protein>
    <submittedName>
        <fullName evidence="2">Uncharacterized protein</fullName>
    </submittedName>
</protein>
<evidence type="ECO:0000313" key="3">
    <source>
        <dbReference type="Proteomes" id="UP000000305"/>
    </source>
</evidence>
<dbReference type="InParanoid" id="E9G3L8"/>
<keyword evidence="3" id="KW-1185">Reference proteome</keyword>
<name>E9G3L8_DAPPU</name>
<reference evidence="2 3" key="1">
    <citation type="journal article" date="2011" name="Science">
        <title>The ecoresponsive genome of Daphnia pulex.</title>
        <authorList>
            <person name="Colbourne J.K."/>
            <person name="Pfrender M.E."/>
            <person name="Gilbert D."/>
            <person name="Thomas W.K."/>
            <person name="Tucker A."/>
            <person name="Oakley T.H."/>
            <person name="Tokishita S."/>
            <person name="Aerts A."/>
            <person name="Arnold G.J."/>
            <person name="Basu M.K."/>
            <person name="Bauer D.J."/>
            <person name="Caceres C.E."/>
            <person name="Carmel L."/>
            <person name="Casola C."/>
            <person name="Choi J.H."/>
            <person name="Detter J.C."/>
            <person name="Dong Q."/>
            <person name="Dusheyko S."/>
            <person name="Eads B.D."/>
            <person name="Frohlich T."/>
            <person name="Geiler-Samerotte K.A."/>
            <person name="Gerlach D."/>
            <person name="Hatcher P."/>
            <person name="Jogdeo S."/>
            <person name="Krijgsveld J."/>
            <person name="Kriventseva E.V."/>
            <person name="Kultz D."/>
            <person name="Laforsch C."/>
            <person name="Lindquist E."/>
            <person name="Lopez J."/>
            <person name="Manak J.R."/>
            <person name="Muller J."/>
            <person name="Pangilinan J."/>
            <person name="Patwardhan R.P."/>
            <person name="Pitluck S."/>
            <person name="Pritham E.J."/>
            <person name="Rechtsteiner A."/>
            <person name="Rho M."/>
            <person name="Rogozin I.B."/>
            <person name="Sakarya O."/>
            <person name="Salamov A."/>
            <person name="Schaack S."/>
            <person name="Shapiro H."/>
            <person name="Shiga Y."/>
            <person name="Skalitzky C."/>
            <person name="Smith Z."/>
            <person name="Souvorov A."/>
            <person name="Sung W."/>
            <person name="Tang Z."/>
            <person name="Tsuchiya D."/>
            <person name="Tu H."/>
            <person name="Vos H."/>
            <person name="Wang M."/>
            <person name="Wolf Y.I."/>
            <person name="Yamagata H."/>
            <person name="Yamada T."/>
            <person name="Ye Y."/>
            <person name="Shaw J.R."/>
            <person name="Andrews J."/>
            <person name="Crease T.J."/>
            <person name="Tang H."/>
            <person name="Lucas S.M."/>
            <person name="Robertson H.M."/>
            <person name="Bork P."/>
            <person name="Koonin E.V."/>
            <person name="Zdobnov E.M."/>
            <person name="Grigoriev I.V."/>
            <person name="Lynch M."/>
            <person name="Boore J.L."/>
        </authorList>
    </citation>
    <scope>NUCLEOTIDE SEQUENCE [LARGE SCALE GENOMIC DNA]</scope>
</reference>
<sequence>MNSDDEDRDSSNRDTSSMSDEESDTDIATVLTQLIRRGLICTYQHPYHQESSSTAANPIPLV</sequence>
<evidence type="ECO:0000256" key="1">
    <source>
        <dbReference type="SAM" id="MobiDB-lite"/>
    </source>
</evidence>